<dbReference type="FunFam" id="1.10.238.10:FF:000003">
    <property type="entry name" value="Calmodulin A"/>
    <property type="match status" value="1"/>
</dbReference>
<evidence type="ECO:0000313" key="6">
    <source>
        <dbReference type="Proteomes" id="UP001497525"/>
    </source>
</evidence>
<dbReference type="CDD" id="cd00051">
    <property type="entry name" value="EFh"/>
    <property type="match status" value="1"/>
</dbReference>
<reference evidence="5" key="1">
    <citation type="submission" date="2024-06" db="EMBL/GenBank/DDBJ databases">
        <authorList>
            <person name="Liu X."/>
            <person name="Lenzi L."/>
            <person name="Haldenby T S."/>
            <person name="Uol C."/>
        </authorList>
    </citation>
    <scope>NUCLEOTIDE SEQUENCE</scope>
</reference>
<dbReference type="EMBL" id="CAXLJL010000489">
    <property type="protein sequence ID" value="CAL5138376.1"/>
    <property type="molecule type" value="Genomic_DNA"/>
</dbReference>
<comment type="caution">
    <text evidence="5">The sequence shown here is derived from an EMBL/GenBank/DDBJ whole genome shotgun (WGS) entry which is preliminary data.</text>
</comment>
<dbReference type="PANTHER" id="PTHR23048">
    <property type="entry name" value="MYOSIN LIGHT CHAIN 1, 3"/>
    <property type="match status" value="1"/>
</dbReference>
<keyword evidence="3" id="KW-0505">Motor protein</keyword>
<dbReference type="Pfam" id="PF13499">
    <property type="entry name" value="EF-hand_7"/>
    <property type="match status" value="1"/>
</dbReference>
<keyword evidence="2" id="KW-0518">Myosin</keyword>
<evidence type="ECO:0000256" key="2">
    <source>
        <dbReference type="ARBA" id="ARBA00023123"/>
    </source>
</evidence>
<dbReference type="InterPro" id="IPR002048">
    <property type="entry name" value="EF_hand_dom"/>
</dbReference>
<feature type="domain" description="EF-hand" evidence="4">
    <location>
        <begin position="83"/>
        <end position="118"/>
    </location>
</feature>
<dbReference type="Gene3D" id="1.10.238.10">
    <property type="entry name" value="EF-hand"/>
    <property type="match status" value="2"/>
</dbReference>
<evidence type="ECO:0000256" key="1">
    <source>
        <dbReference type="ARBA" id="ARBA00022737"/>
    </source>
</evidence>
<dbReference type="EMBL" id="CAXLJL010000489">
    <property type="protein sequence ID" value="CAL5138377.1"/>
    <property type="molecule type" value="Genomic_DNA"/>
</dbReference>
<evidence type="ECO:0000313" key="5">
    <source>
        <dbReference type="EMBL" id="CAL5138376.1"/>
    </source>
</evidence>
<dbReference type="GO" id="GO:0005509">
    <property type="term" value="F:calcium ion binding"/>
    <property type="evidence" value="ECO:0007669"/>
    <property type="project" value="InterPro"/>
</dbReference>
<evidence type="ECO:0000256" key="3">
    <source>
        <dbReference type="ARBA" id="ARBA00023175"/>
    </source>
</evidence>
<dbReference type="Proteomes" id="UP001497525">
    <property type="component" value="Unassembled WGS sequence"/>
</dbReference>
<dbReference type="GO" id="GO:0005859">
    <property type="term" value="C:muscle myosin complex"/>
    <property type="evidence" value="ECO:0007669"/>
    <property type="project" value="TreeGrafter"/>
</dbReference>
<dbReference type="PROSITE" id="PS50222">
    <property type="entry name" value="EF_HAND_2"/>
    <property type="match status" value="1"/>
</dbReference>
<accession>A0AAV2TPF2</accession>
<name>A0AAV2TPF2_CALDB</name>
<keyword evidence="1" id="KW-0677">Repeat</keyword>
<dbReference type="SUPFAM" id="SSF47473">
    <property type="entry name" value="EF-hand"/>
    <property type="match status" value="1"/>
</dbReference>
<sequence length="157" mass="17830">MSSLSKSEVEDIREVFDLFDFWDGRDGLMDAIKVADVLRCSGLNPTIGICVKHGGTKKKGEKQYTFDEFLPCYESIIKEKEDGTYQGYMTAFKTFDREGQGVISAAEMRNILTSYGERLDDQEVDDIVKYIDLNVDIDGNIKYDELIKKVMAGPEKK</sequence>
<gene>
    <name evidence="5" type="ORF">CDAUBV1_LOCUS12964</name>
</gene>
<dbReference type="PANTHER" id="PTHR23048:SF33">
    <property type="entry name" value="MYOSIN LIGHT CHAIN ALKALI"/>
    <property type="match status" value="1"/>
</dbReference>
<dbReference type="InterPro" id="IPR011992">
    <property type="entry name" value="EF-hand-dom_pair"/>
</dbReference>
<dbReference type="AlphaFoldDB" id="A0AAV2TPF2"/>
<evidence type="ECO:0000259" key="4">
    <source>
        <dbReference type="PROSITE" id="PS50222"/>
    </source>
</evidence>
<protein>
    <recommendedName>
        <fullName evidence="4">EF-hand domain-containing protein</fullName>
    </recommendedName>
</protein>
<organism evidence="5 6">
    <name type="scientific">Calicophoron daubneyi</name>
    <name type="common">Rumen fluke</name>
    <name type="synonym">Paramphistomum daubneyi</name>
    <dbReference type="NCBI Taxonomy" id="300641"/>
    <lineage>
        <taxon>Eukaryota</taxon>
        <taxon>Metazoa</taxon>
        <taxon>Spiralia</taxon>
        <taxon>Lophotrochozoa</taxon>
        <taxon>Platyhelminthes</taxon>
        <taxon>Trematoda</taxon>
        <taxon>Digenea</taxon>
        <taxon>Plagiorchiida</taxon>
        <taxon>Pronocephalata</taxon>
        <taxon>Paramphistomoidea</taxon>
        <taxon>Paramphistomidae</taxon>
        <taxon>Calicophoron</taxon>
    </lineage>
</organism>
<proteinExistence type="predicted"/>
<dbReference type="InterPro" id="IPR050230">
    <property type="entry name" value="CALM/Myosin/TropC-like"/>
</dbReference>